<reference evidence="1" key="1">
    <citation type="journal article" date="2022" name="Int. J. Mol. Sci.">
        <title>Draft Genome of Tanacetum Coccineum: Genomic Comparison of Closely Related Tanacetum-Family Plants.</title>
        <authorList>
            <person name="Yamashiro T."/>
            <person name="Shiraishi A."/>
            <person name="Nakayama K."/>
            <person name="Satake H."/>
        </authorList>
    </citation>
    <scope>NUCLEOTIDE SEQUENCE</scope>
</reference>
<keyword evidence="2" id="KW-1185">Reference proteome</keyword>
<reference evidence="1" key="2">
    <citation type="submission" date="2022-01" db="EMBL/GenBank/DDBJ databases">
        <authorList>
            <person name="Yamashiro T."/>
            <person name="Shiraishi A."/>
            <person name="Satake H."/>
            <person name="Nakayama K."/>
        </authorList>
    </citation>
    <scope>NUCLEOTIDE SEQUENCE</scope>
</reference>
<evidence type="ECO:0008006" key="3">
    <source>
        <dbReference type="Google" id="ProtNLM"/>
    </source>
</evidence>
<dbReference type="EMBL" id="BQNB010020633">
    <property type="protein sequence ID" value="GJT97991.1"/>
    <property type="molecule type" value="Genomic_DNA"/>
</dbReference>
<accession>A0ABQ5IE40</accession>
<comment type="caution">
    <text evidence="1">The sequence shown here is derived from an EMBL/GenBank/DDBJ whole genome shotgun (WGS) entry which is preliminary data.</text>
</comment>
<evidence type="ECO:0000313" key="1">
    <source>
        <dbReference type="EMBL" id="GJT97991.1"/>
    </source>
</evidence>
<sequence>MAAAMKHVASNFAKLEKFEGVDFRRWQKKMHFLLSSMSVMYVLTAPMPEDGGRIQLWIKSGRGMGQ</sequence>
<evidence type="ECO:0000313" key="2">
    <source>
        <dbReference type="Proteomes" id="UP001151760"/>
    </source>
</evidence>
<organism evidence="1 2">
    <name type="scientific">Tanacetum coccineum</name>
    <dbReference type="NCBI Taxonomy" id="301880"/>
    <lineage>
        <taxon>Eukaryota</taxon>
        <taxon>Viridiplantae</taxon>
        <taxon>Streptophyta</taxon>
        <taxon>Embryophyta</taxon>
        <taxon>Tracheophyta</taxon>
        <taxon>Spermatophyta</taxon>
        <taxon>Magnoliopsida</taxon>
        <taxon>eudicotyledons</taxon>
        <taxon>Gunneridae</taxon>
        <taxon>Pentapetalae</taxon>
        <taxon>asterids</taxon>
        <taxon>campanulids</taxon>
        <taxon>Asterales</taxon>
        <taxon>Asteraceae</taxon>
        <taxon>Asteroideae</taxon>
        <taxon>Anthemideae</taxon>
        <taxon>Anthemidinae</taxon>
        <taxon>Tanacetum</taxon>
    </lineage>
</organism>
<dbReference type="Proteomes" id="UP001151760">
    <property type="component" value="Unassembled WGS sequence"/>
</dbReference>
<name>A0ABQ5IE40_9ASTR</name>
<protein>
    <recommendedName>
        <fullName evidence="3">Zinc finger, CCHC-type</fullName>
    </recommendedName>
</protein>
<gene>
    <name evidence="1" type="ORF">Tco_1093509</name>
</gene>
<proteinExistence type="predicted"/>